<dbReference type="Proteomes" id="UP000070344">
    <property type="component" value="Unassembled WGS sequence"/>
</dbReference>
<gene>
    <name evidence="1" type="ORF">AKJ41_01825</name>
</gene>
<dbReference type="GO" id="GO:0003825">
    <property type="term" value="F:alpha,alpha-trehalose-phosphate synthase (UDP-forming) activity"/>
    <property type="evidence" value="ECO:0007669"/>
    <property type="project" value="TreeGrafter"/>
</dbReference>
<evidence type="ECO:0000313" key="1">
    <source>
        <dbReference type="EMBL" id="KXB01373.1"/>
    </source>
</evidence>
<dbReference type="Pfam" id="PF00982">
    <property type="entry name" value="Glyco_transf_20"/>
    <property type="match status" value="1"/>
</dbReference>
<accession>A0A133V4K0</accession>
<dbReference type="EMBL" id="LHXV01000015">
    <property type="protein sequence ID" value="KXB01373.1"/>
    <property type="molecule type" value="Genomic_DNA"/>
</dbReference>
<dbReference type="GO" id="GO:0005992">
    <property type="term" value="P:trehalose biosynthetic process"/>
    <property type="evidence" value="ECO:0007669"/>
    <property type="project" value="InterPro"/>
</dbReference>
<dbReference type="CDD" id="cd03788">
    <property type="entry name" value="GT20_TPS"/>
    <property type="match status" value="1"/>
</dbReference>
<dbReference type="GO" id="GO:0004805">
    <property type="term" value="F:trehalose-phosphatase activity"/>
    <property type="evidence" value="ECO:0007669"/>
    <property type="project" value="TreeGrafter"/>
</dbReference>
<name>A0A133V4K0_9EURY</name>
<dbReference type="PATRIC" id="fig|1698271.3.peg.376"/>
<reference evidence="1 2" key="1">
    <citation type="journal article" date="2016" name="Sci. Rep.">
        <title>Metabolic traits of an uncultured archaeal lineage -MSBL1- from brine pools of the Red Sea.</title>
        <authorList>
            <person name="Mwirichia R."/>
            <person name="Alam I."/>
            <person name="Rashid M."/>
            <person name="Vinu M."/>
            <person name="Ba-Alawi W."/>
            <person name="Anthony Kamau A."/>
            <person name="Kamanda Ngugi D."/>
            <person name="Goker M."/>
            <person name="Klenk H.P."/>
            <person name="Bajic V."/>
            <person name="Stingl U."/>
        </authorList>
    </citation>
    <scope>NUCLEOTIDE SEQUENCE [LARGE SCALE GENOMIC DNA]</scope>
    <source>
        <strain evidence="1">SCGC-AAA259O05</strain>
    </source>
</reference>
<dbReference type="SUPFAM" id="SSF53756">
    <property type="entry name" value="UDP-Glycosyltransferase/glycogen phosphorylase"/>
    <property type="match status" value="1"/>
</dbReference>
<proteinExistence type="predicted"/>
<dbReference type="AlphaFoldDB" id="A0A133V4K0"/>
<sequence length="477" mass="55674">MNFQDRRLILVSNAEPYIHKWEGDEIVSEKLAGGLTTALDPLIKKIGGTWIAWGRGDADFEVLDSEGKVEIVEDGTSYELKRIRLSEEEVDGFYLDFSNELLWPIFHSFPEKSTLEDYRSSEEKWKIYRDVNRKYADAVTEEFEEGDLVWIHDYHLTLVPKMIREEYPTANIAFFWHIPWPSWEIFGNLPWREEIVGGLLNSDFLGFHTSPLKDNFLSCIEKTSKKVNYEDSTVKTNRGATKVSAIPLGVDYDRFSSFSAEESLQEEAKKIKRSIPADKIILGVDRLDYTKGIPQRLRAFELFLEEYPEFQGEITLVQRIPPSRISAEEYKSILKKINRIIGEINGRFEKTEWTPIKSFHRFLPEQKQLIPYYLASDIALVTPLIDGMNLISKEWIASSDDGVLILSEFTGAAEDLKEAIQVNPYNTREMAEGIEKALRMDETERRNRLEKLKRRVRENDLKWWREEFMNSWLGEDW</sequence>
<keyword evidence="2" id="KW-1185">Reference proteome</keyword>
<organism evidence="1 2">
    <name type="scientific">candidate division MSBL1 archaeon SCGC-AAA259O05</name>
    <dbReference type="NCBI Taxonomy" id="1698271"/>
    <lineage>
        <taxon>Archaea</taxon>
        <taxon>Methanobacteriati</taxon>
        <taxon>Methanobacteriota</taxon>
        <taxon>candidate division MSBL1</taxon>
    </lineage>
</organism>
<evidence type="ECO:0000313" key="2">
    <source>
        <dbReference type="Proteomes" id="UP000070344"/>
    </source>
</evidence>
<dbReference type="PANTHER" id="PTHR10788">
    <property type="entry name" value="TREHALOSE-6-PHOSPHATE SYNTHASE"/>
    <property type="match status" value="1"/>
</dbReference>
<dbReference type="InterPro" id="IPR001830">
    <property type="entry name" value="Glyco_trans_20"/>
</dbReference>
<dbReference type="Gene3D" id="3.40.50.2000">
    <property type="entry name" value="Glycogen Phosphorylase B"/>
    <property type="match status" value="2"/>
</dbReference>
<comment type="caution">
    <text evidence="1">The sequence shown here is derived from an EMBL/GenBank/DDBJ whole genome shotgun (WGS) entry which is preliminary data.</text>
</comment>
<dbReference type="PANTHER" id="PTHR10788:SF106">
    <property type="entry name" value="BCDNA.GH08860"/>
    <property type="match status" value="1"/>
</dbReference>
<dbReference type="GO" id="GO:0005829">
    <property type="term" value="C:cytosol"/>
    <property type="evidence" value="ECO:0007669"/>
    <property type="project" value="TreeGrafter"/>
</dbReference>
<protein>
    <submittedName>
        <fullName evidence="1">Alpha,alpha-trehalose-phosphate synthase</fullName>
    </submittedName>
</protein>